<dbReference type="EMBL" id="PTRC01000048">
    <property type="protein sequence ID" value="PQA71763.1"/>
    <property type="molecule type" value="Genomic_DNA"/>
</dbReference>
<gene>
    <name evidence="1" type="ORF">C3731_20250</name>
</gene>
<dbReference type="OrthoDB" id="8461059at2"/>
<comment type="caution">
    <text evidence="1">The sequence shown here is derived from an EMBL/GenBank/DDBJ whole genome shotgun (WGS) entry which is preliminary data.</text>
</comment>
<dbReference type="RefSeq" id="WP_104757405.1">
    <property type="nucleotide sequence ID" value="NZ_PTRC01000048.1"/>
</dbReference>
<accession>A0A2S7IUS3</accession>
<reference evidence="1 2" key="1">
    <citation type="submission" date="2018-02" db="EMBL/GenBank/DDBJ databases">
        <title>Draft genome sequence of Ochrobactrum oryzae found in Brazil.</title>
        <authorList>
            <person name="Cerdeira L."/>
            <person name="Andrade F."/>
            <person name="Zacariotto T."/>
            <person name="Barbosa B."/>
            <person name="Santos S."/>
            <person name="Cassetari V."/>
            <person name="Lincopan N."/>
        </authorList>
    </citation>
    <scope>NUCLEOTIDE SEQUENCE [LARGE SCALE GENOMIC DNA]</scope>
    <source>
        <strain evidence="1 2">OA447</strain>
    </source>
</reference>
<organism evidence="1 2">
    <name type="scientific">Brucella oryzae</name>
    <dbReference type="NCBI Taxonomy" id="335286"/>
    <lineage>
        <taxon>Bacteria</taxon>
        <taxon>Pseudomonadati</taxon>
        <taxon>Pseudomonadota</taxon>
        <taxon>Alphaproteobacteria</taxon>
        <taxon>Hyphomicrobiales</taxon>
        <taxon>Brucellaceae</taxon>
        <taxon>Brucella/Ochrobactrum group</taxon>
        <taxon>Brucella</taxon>
    </lineage>
</organism>
<keyword evidence="2" id="KW-1185">Reference proteome</keyword>
<dbReference type="AlphaFoldDB" id="A0A2S7IUS3"/>
<sequence>MPDIVAIFHEAVKKGWPDFTRRNASDFLRSYFGKEYRSISPKRAKLVAQEYLDEYGVAADYPQEASHAE</sequence>
<evidence type="ECO:0000313" key="1">
    <source>
        <dbReference type="EMBL" id="PQA71763.1"/>
    </source>
</evidence>
<protein>
    <submittedName>
        <fullName evidence="1">Uncharacterized protein</fullName>
    </submittedName>
</protein>
<evidence type="ECO:0000313" key="2">
    <source>
        <dbReference type="Proteomes" id="UP000238493"/>
    </source>
</evidence>
<proteinExistence type="predicted"/>
<dbReference type="Proteomes" id="UP000238493">
    <property type="component" value="Unassembled WGS sequence"/>
</dbReference>
<name>A0A2S7IUS3_9HYPH</name>